<dbReference type="InterPro" id="IPR009072">
    <property type="entry name" value="Histone-fold"/>
</dbReference>
<evidence type="ECO:0008006" key="4">
    <source>
        <dbReference type="Google" id="ProtNLM"/>
    </source>
</evidence>
<feature type="compositionally biased region" description="Polar residues" evidence="1">
    <location>
        <begin position="617"/>
        <end position="626"/>
    </location>
</feature>
<feature type="compositionally biased region" description="Polar residues" evidence="1">
    <location>
        <begin position="635"/>
        <end position="653"/>
    </location>
</feature>
<dbReference type="GeneID" id="67019821"/>
<dbReference type="Pfam" id="PF10384">
    <property type="entry name" value="Scm3"/>
    <property type="match status" value="1"/>
</dbReference>
<dbReference type="Gene3D" id="1.10.20.10">
    <property type="entry name" value="Histone, subunit A"/>
    <property type="match status" value="1"/>
</dbReference>
<dbReference type="GO" id="GO:0005634">
    <property type="term" value="C:nucleus"/>
    <property type="evidence" value="ECO:0007669"/>
    <property type="project" value="InterPro"/>
</dbReference>
<evidence type="ECO:0000313" key="3">
    <source>
        <dbReference type="Proteomes" id="UP000676310"/>
    </source>
</evidence>
<dbReference type="OrthoDB" id="2420608at2759"/>
<feature type="compositionally biased region" description="Acidic residues" evidence="1">
    <location>
        <begin position="730"/>
        <end position="741"/>
    </location>
</feature>
<dbReference type="PANTHER" id="PTHR15992:SF5">
    <property type="entry name" value="HOLLIDAY JUNCTION RECOGNITION PROTEIN"/>
    <property type="match status" value="1"/>
</dbReference>
<organism evidence="2 3">
    <name type="scientific">Alternaria atra</name>
    <dbReference type="NCBI Taxonomy" id="119953"/>
    <lineage>
        <taxon>Eukaryota</taxon>
        <taxon>Fungi</taxon>
        <taxon>Dikarya</taxon>
        <taxon>Ascomycota</taxon>
        <taxon>Pezizomycotina</taxon>
        <taxon>Dothideomycetes</taxon>
        <taxon>Pleosporomycetidae</taxon>
        <taxon>Pleosporales</taxon>
        <taxon>Pleosporineae</taxon>
        <taxon>Pleosporaceae</taxon>
        <taxon>Alternaria</taxon>
        <taxon>Alternaria sect. Ulocladioides</taxon>
    </lineage>
</organism>
<dbReference type="AlphaFoldDB" id="A0A8J2IEV1"/>
<dbReference type="RefSeq" id="XP_043171347.1">
    <property type="nucleotide sequence ID" value="XM_043315412.1"/>
</dbReference>
<feature type="region of interest" description="Disordered" evidence="1">
    <location>
        <begin position="263"/>
        <end position="321"/>
    </location>
</feature>
<feature type="region of interest" description="Disordered" evidence="1">
    <location>
        <begin position="91"/>
        <end position="172"/>
    </location>
</feature>
<feature type="region of interest" description="Disordered" evidence="1">
    <location>
        <begin position="405"/>
        <end position="478"/>
    </location>
</feature>
<reference evidence="2" key="1">
    <citation type="submission" date="2021-05" db="EMBL/GenBank/DDBJ databases">
        <authorList>
            <person name="Stam R."/>
        </authorList>
    </citation>
    <scope>NUCLEOTIDE SEQUENCE</scope>
    <source>
        <strain evidence="2">CS162</strain>
    </source>
</reference>
<accession>A0A8J2IEV1</accession>
<feature type="region of interest" description="Disordered" evidence="1">
    <location>
        <begin position="537"/>
        <end position="560"/>
    </location>
</feature>
<feature type="compositionally biased region" description="Polar residues" evidence="1">
    <location>
        <begin position="138"/>
        <end position="151"/>
    </location>
</feature>
<feature type="compositionally biased region" description="Acidic residues" evidence="1">
    <location>
        <begin position="101"/>
        <end position="112"/>
    </location>
</feature>
<feature type="compositionally biased region" description="Polar residues" evidence="1">
    <location>
        <begin position="263"/>
        <end position="274"/>
    </location>
</feature>
<sequence length="741" mass="82027">MEPPAKRMRILQSVEVDEENLDYLKEKQKNQQKLKSRFESIFEKFGNMNESQSDEIDMKTNRVVVDRGHLRRIKRQVNGKEKTLLDTIVLSAARNPKGEEGEASEEDSEDELAPPQPVKSRTTVPSEDLGNPRIEATEINTQQPTSHQSDFPAQPIPQLGVPQIPNTPNPAADLLRNVQLPQTPAGHEAQSAAFYANLLQTINQAVHHFTAGLNTPNAPTSFPNAAPTPITPITTNDKVAPATDPKWFFPPLSAKPRQCPIAQSSPLPSHTVASATEEGGQQHKDTILIEVAEESPMTTLYTRPGESSPTRPRRSSPRVEIQRRIPRLARMYHFTHEDDVYISKRKRTDGVSWSAIKDGREKWKMWPMSALHNRWVKIKDQNLHLQEPLVAPTSGRVNASDFVSTEEVDAVSNPLHHLPTPSSSEHEECHQGPVQLTEESGQNTLSSSAHYDDDDRDLLSLAGSDPGEDQPSAGDDDTVEVASQDVILPSIETRDLVNQDTILEDLPATPQTEDFILTPTRASSIAIKSEPTFSSPTALLKRKQSPPTAEVIPNSQQNEDDIQNDFSNIIVAPYEPAESATHYGYQQQSTHATAHRRSPSLSLIDTSADDELLPFPSSATYPTTPSLKRARVSESETNTPPSIFLSATRSYQTPKARDMDGSSETGTIKSTSKTGRKAFLKRVKREWTRRATPAKEKESVGKSGGKRMSLGGGLGGLEPGKEERKRKWVDDDDSEDELTIR</sequence>
<feature type="compositionally biased region" description="Polar residues" evidence="1">
    <location>
        <begin position="662"/>
        <end position="673"/>
    </location>
</feature>
<protein>
    <recommendedName>
        <fullName evidence="4">Myb-like domain-containing protein</fullName>
    </recommendedName>
</protein>
<proteinExistence type="predicted"/>
<dbReference type="GO" id="GO:0042393">
    <property type="term" value="F:histone binding"/>
    <property type="evidence" value="ECO:0007669"/>
    <property type="project" value="InterPro"/>
</dbReference>
<dbReference type="PANTHER" id="PTHR15992">
    <property type="entry name" value="HOLLIDAY JUNCTION RECOGNITION PROTEIN"/>
    <property type="match status" value="1"/>
</dbReference>
<keyword evidence="3" id="KW-1185">Reference proteome</keyword>
<feature type="compositionally biased region" description="Basic residues" evidence="1">
    <location>
        <begin position="674"/>
        <end position="684"/>
    </location>
</feature>
<feature type="compositionally biased region" description="Basic and acidic residues" evidence="1">
    <location>
        <begin position="685"/>
        <end position="700"/>
    </location>
</feature>
<feature type="region of interest" description="Disordered" evidence="1">
    <location>
        <begin position="580"/>
        <end position="599"/>
    </location>
</feature>
<feature type="compositionally biased region" description="Basic and acidic residues" evidence="1">
    <location>
        <begin position="719"/>
        <end position="729"/>
    </location>
</feature>
<feature type="compositionally biased region" description="Polar residues" evidence="1">
    <location>
        <begin position="437"/>
        <end position="449"/>
    </location>
</feature>
<dbReference type="EMBL" id="CAJRGZ010000022">
    <property type="protein sequence ID" value="CAG5174443.1"/>
    <property type="molecule type" value="Genomic_DNA"/>
</dbReference>
<dbReference type="GO" id="GO:0046982">
    <property type="term" value="F:protein heterodimerization activity"/>
    <property type="evidence" value="ECO:0007669"/>
    <property type="project" value="InterPro"/>
</dbReference>
<evidence type="ECO:0000256" key="1">
    <source>
        <dbReference type="SAM" id="MobiDB-lite"/>
    </source>
</evidence>
<gene>
    <name evidence="2" type="ORF">ALTATR162_LOCUS7783</name>
</gene>
<comment type="caution">
    <text evidence="2">The sequence shown here is derived from an EMBL/GenBank/DDBJ whole genome shotgun (WGS) entry which is preliminary data.</text>
</comment>
<dbReference type="InterPro" id="IPR018465">
    <property type="entry name" value="Scm3/HJURP"/>
</dbReference>
<dbReference type="Proteomes" id="UP000676310">
    <property type="component" value="Unassembled WGS sequence"/>
</dbReference>
<feature type="region of interest" description="Disordered" evidence="1">
    <location>
        <begin position="615"/>
        <end position="741"/>
    </location>
</feature>
<evidence type="ECO:0000313" key="2">
    <source>
        <dbReference type="EMBL" id="CAG5174443.1"/>
    </source>
</evidence>
<name>A0A8J2IEV1_9PLEO</name>